<proteinExistence type="predicted"/>
<evidence type="ECO:0000313" key="2">
    <source>
        <dbReference type="EMBL" id="KKS80340.1"/>
    </source>
</evidence>
<dbReference type="Pfam" id="PF00535">
    <property type="entry name" value="Glycos_transf_2"/>
    <property type="match status" value="1"/>
</dbReference>
<protein>
    <submittedName>
        <fullName evidence="2">Glycosyl transferase, group 2 family protein</fullName>
    </submittedName>
</protein>
<comment type="caution">
    <text evidence="2">The sequence shown here is derived from an EMBL/GenBank/DDBJ whole genome shotgun (WGS) entry which is preliminary data.</text>
</comment>
<evidence type="ECO:0000259" key="1">
    <source>
        <dbReference type="Pfam" id="PF00535"/>
    </source>
</evidence>
<reference evidence="2 3" key="1">
    <citation type="journal article" date="2015" name="Nature">
        <title>rRNA introns, odd ribosomes, and small enigmatic genomes across a large radiation of phyla.</title>
        <authorList>
            <person name="Brown C.T."/>
            <person name="Hug L.A."/>
            <person name="Thomas B.C."/>
            <person name="Sharon I."/>
            <person name="Castelle C.J."/>
            <person name="Singh A."/>
            <person name="Wilkins M.J."/>
            <person name="Williams K.H."/>
            <person name="Banfield J.F."/>
        </authorList>
    </citation>
    <scope>NUCLEOTIDE SEQUENCE [LARGE SCALE GENOMIC DNA]</scope>
</reference>
<dbReference type="PANTHER" id="PTHR48090:SF7">
    <property type="entry name" value="RFBJ PROTEIN"/>
    <property type="match status" value="1"/>
</dbReference>
<dbReference type="InterPro" id="IPR050256">
    <property type="entry name" value="Glycosyltransferase_2"/>
</dbReference>
<dbReference type="Proteomes" id="UP000034213">
    <property type="component" value="Unassembled WGS sequence"/>
</dbReference>
<organism evidence="2 3">
    <name type="scientific">Candidatus Beckwithbacteria bacterium GW2011_GWA2_43_10</name>
    <dbReference type="NCBI Taxonomy" id="1618369"/>
    <lineage>
        <taxon>Bacteria</taxon>
        <taxon>Candidatus Beckwithiibacteriota</taxon>
    </lineage>
</organism>
<accession>A0A0G1C3U7</accession>
<evidence type="ECO:0000313" key="3">
    <source>
        <dbReference type="Proteomes" id="UP000034213"/>
    </source>
</evidence>
<dbReference type="SUPFAM" id="SSF53448">
    <property type="entry name" value="Nucleotide-diphospho-sugar transferases"/>
    <property type="match status" value="1"/>
</dbReference>
<dbReference type="PANTHER" id="PTHR48090">
    <property type="entry name" value="UNDECAPRENYL-PHOSPHATE 4-DEOXY-4-FORMAMIDO-L-ARABINOSE TRANSFERASE-RELATED"/>
    <property type="match status" value="1"/>
</dbReference>
<dbReference type="InterPro" id="IPR029044">
    <property type="entry name" value="Nucleotide-diphossugar_trans"/>
</dbReference>
<dbReference type="Gene3D" id="3.90.550.10">
    <property type="entry name" value="Spore Coat Polysaccharide Biosynthesis Protein SpsA, Chain A"/>
    <property type="match status" value="1"/>
</dbReference>
<keyword evidence="2" id="KW-0808">Transferase</keyword>
<dbReference type="EMBL" id="LCEW01000009">
    <property type="protein sequence ID" value="KKS80340.1"/>
    <property type="molecule type" value="Genomic_DNA"/>
</dbReference>
<feature type="domain" description="Glycosyltransferase 2-like" evidence="1">
    <location>
        <begin position="13"/>
        <end position="127"/>
    </location>
</feature>
<name>A0A0G1C3U7_9BACT</name>
<dbReference type="GO" id="GO:0016740">
    <property type="term" value="F:transferase activity"/>
    <property type="evidence" value="ECO:0007669"/>
    <property type="project" value="UniProtKB-KW"/>
</dbReference>
<gene>
    <name evidence="2" type="ORF">UV54_C0009G0006</name>
</gene>
<dbReference type="STRING" id="1618369.UV54_C0009G0006"/>
<sequence>MLKENSNLSSLTMIMPAYNEAGALRDAYETATRAINKAGISDYEILFITNTSPNGNHDGTPDIASQITEEDKHARLIHYDKYVGLGFKYKQGVSNALKDYVMMVPGDSDTVEESLVSILKHLGEKDMVITYTVNPKARPLYVRSVSKAFVLFCNLLFGLNMKYYNGICIYRKKLIEVVPAFSESPAYNAEILIYLLKSGVQYVETAQEIKKSSAGKTFRLASVMQAARTLSSLFWKIHFKKMRIRTEYFKAKSATC</sequence>
<dbReference type="AlphaFoldDB" id="A0A0G1C3U7"/>
<dbReference type="InterPro" id="IPR001173">
    <property type="entry name" value="Glyco_trans_2-like"/>
</dbReference>